<dbReference type="Pfam" id="PF13439">
    <property type="entry name" value="Glyco_transf_4"/>
    <property type="match status" value="1"/>
</dbReference>
<name>A0A2S8FCK7_9BACT</name>
<feature type="domain" description="Glycosyl transferase family 1" evidence="1">
    <location>
        <begin position="205"/>
        <end position="363"/>
    </location>
</feature>
<evidence type="ECO:0000313" key="4">
    <source>
        <dbReference type="Proteomes" id="UP000238322"/>
    </source>
</evidence>
<evidence type="ECO:0000313" key="3">
    <source>
        <dbReference type="EMBL" id="PQO29862.1"/>
    </source>
</evidence>
<keyword evidence="3" id="KW-0808">Transferase</keyword>
<comment type="caution">
    <text evidence="3">The sequence shown here is derived from an EMBL/GenBank/DDBJ whole genome shotgun (WGS) entry which is preliminary data.</text>
</comment>
<dbReference type="RefSeq" id="WP_105333053.1">
    <property type="nucleotide sequence ID" value="NZ_PUHY01000015.1"/>
</dbReference>
<dbReference type="Proteomes" id="UP000238322">
    <property type="component" value="Unassembled WGS sequence"/>
</dbReference>
<dbReference type="Gene3D" id="3.40.50.2000">
    <property type="entry name" value="Glycogen Phosphorylase B"/>
    <property type="match status" value="2"/>
</dbReference>
<dbReference type="Pfam" id="PF00534">
    <property type="entry name" value="Glycos_transf_1"/>
    <property type="match status" value="1"/>
</dbReference>
<evidence type="ECO:0000259" key="1">
    <source>
        <dbReference type="Pfam" id="PF00534"/>
    </source>
</evidence>
<evidence type="ECO:0000259" key="2">
    <source>
        <dbReference type="Pfam" id="PF13439"/>
    </source>
</evidence>
<proteinExistence type="predicted"/>
<dbReference type="GO" id="GO:0016757">
    <property type="term" value="F:glycosyltransferase activity"/>
    <property type="evidence" value="ECO:0007669"/>
    <property type="project" value="InterPro"/>
</dbReference>
<feature type="domain" description="Glycosyltransferase subfamily 4-like N-terminal" evidence="2">
    <location>
        <begin position="38"/>
        <end position="193"/>
    </location>
</feature>
<dbReference type="InterPro" id="IPR028098">
    <property type="entry name" value="Glyco_trans_4-like_N"/>
</dbReference>
<dbReference type="PANTHER" id="PTHR12526:SF636">
    <property type="entry name" value="BLL3647 PROTEIN"/>
    <property type="match status" value="1"/>
</dbReference>
<accession>A0A2S8FCK7</accession>
<organism evidence="3 4">
    <name type="scientific">Blastopirellula marina</name>
    <dbReference type="NCBI Taxonomy" id="124"/>
    <lineage>
        <taxon>Bacteria</taxon>
        <taxon>Pseudomonadati</taxon>
        <taxon>Planctomycetota</taxon>
        <taxon>Planctomycetia</taxon>
        <taxon>Pirellulales</taxon>
        <taxon>Pirellulaceae</taxon>
        <taxon>Blastopirellula</taxon>
    </lineage>
</organism>
<dbReference type="AlphaFoldDB" id="A0A2S8FCK7"/>
<gene>
    <name evidence="3" type="ORF">C5Y83_25305</name>
</gene>
<dbReference type="SUPFAM" id="SSF53756">
    <property type="entry name" value="UDP-Glycosyltransferase/glycogen phosphorylase"/>
    <property type="match status" value="1"/>
</dbReference>
<dbReference type="OrthoDB" id="9775208at2"/>
<protein>
    <submittedName>
        <fullName evidence="3">Glycosyltransferase family 1 protein</fullName>
    </submittedName>
</protein>
<dbReference type="InterPro" id="IPR001296">
    <property type="entry name" value="Glyco_trans_1"/>
</dbReference>
<sequence>MSDVILSPPDQQIATLPEEPQLRPLAKVAHVINGEFYSGAERVQDLLGKCLPSFGYDVSFVCLKPGQFAESRSASVGPIYDLPMRSRLDLWKAKTLADLIKQENFEIVHAHSPRNAMIGMGAAYLANVPFVYHVHSPTSRDSTHQFRNWVNQRIEQVSVTRAEKLVCVSNSLAAHMKSLGVPESRLAVVHNGVPQVFDVPYRELPVGDWTLGTVALFRPRKGLEVLLEAMAQLRERGHQVRLRAVGRFETPDYEQKIKSLVTQLRLAEAIDWVGFTNDVVSEFAKMDLFVLPSLFGEGLPMVVLEAMATGVPVVATDVEGVTEAIIDGESGIIAIPNDPNNLAQRIESILIGTVDWRAMRRNAMERHAESFSDMAMARGVASVYDEILQRTPAVLETV</sequence>
<reference evidence="3 4" key="1">
    <citation type="submission" date="2018-02" db="EMBL/GenBank/DDBJ databases">
        <title>Comparative genomes isolates from brazilian mangrove.</title>
        <authorList>
            <person name="Araujo J.E."/>
            <person name="Taketani R.G."/>
            <person name="Silva M.C.P."/>
            <person name="Loureco M.V."/>
            <person name="Andreote F.D."/>
        </authorList>
    </citation>
    <scope>NUCLEOTIDE SEQUENCE [LARGE SCALE GENOMIC DNA]</scope>
    <source>
        <strain evidence="3 4">Hex-1 MGV</strain>
    </source>
</reference>
<dbReference type="PANTHER" id="PTHR12526">
    <property type="entry name" value="GLYCOSYLTRANSFERASE"/>
    <property type="match status" value="1"/>
</dbReference>
<dbReference type="EMBL" id="PUHY01000015">
    <property type="protein sequence ID" value="PQO29862.1"/>
    <property type="molecule type" value="Genomic_DNA"/>
</dbReference>